<dbReference type="KEGG" id="osg:BST96_02185"/>
<protein>
    <submittedName>
        <fullName evidence="6">LysR family transcriptional regulator</fullName>
    </submittedName>
</protein>
<dbReference type="GO" id="GO:0003700">
    <property type="term" value="F:DNA-binding transcription factor activity"/>
    <property type="evidence" value="ECO:0007669"/>
    <property type="project" value="InterPro"/>
</dbReference>
<reference evidence="6 7" key="1">
    <citation type="submission" date="2016-11" db="EMBL/GenBank/DDBJ databases">
        <title>Trade-off between light-utilization and light-protection in marine flavobacteria.</title>
        <authorList>
            <person name="Kumagai Y."/>
        </authorList>
    </citation>
    <scope>NUCLEOTIDE SEQUENCE [LARGE SCALE GENOMIC DNA]</scope>
    <source>
        <strain evidence="6 7">NBRC 107125</strain>
    </source>
</reference>
<keyword evidence="2" id="KW-0805">Transcription regulation</keyword>
<dbReference type="Proteomes" id="UP000193450">
    <property type="component" value="Chromosome"/>
</dbReference>
<dbReference type="Pfam" id="PF00126">
    <property type="entry name" value="HTH_1"/>
    <property type="match status" value="1"/>
</dbReference>
<dbReference type="Gene3D" id="1.10.10.10">
    <property type="entry name" value="Winged helix-like DNA-binding domain superfamily/Winged helix DNA-binding domain"/>
    <property type="match status" value="1"/>
</dbReference>
<dbReference type="SUPFAM" id="SSF46785">
    <property type="entry name" value="Winged helix' DNA-binding domain"/>
    <property type="match status" value="1"/>
</dbReference>
<comment type="similarity">
    <text evidence="1">Belongs to the LysR transcriptional regulatory family.</text>
</comment>
<keyword evidence="7" id="KW-1185">Reference proteome</keyword>
<organism evidence="6 7">
    <name type="scientific">Oceanicoccus sagamiensis</name>
    <dbReference type="NCBI Taxonomy" id="716816"/>
    <lineage>
        <taxon>Bacteria</taxon>
        <taxon>Pseudomonadati</taxon>
        <taxon>Pseudomonadota</taxon>
        <taxon>Gammaproteobacteria</taxon>
        <taxon>Cellvibrionales</taxon>
        <taxon>Spongiibacteraceae</taxon>
        <taxon>Oceanicoccus</taxon>
    </lineage>
</organism>
<dbReference type="Pfam" id="PF03466">
    <property type="entry name" value="LysR_substrate"/>
    <property type="match status" value="1"/>
</dbReference>
<dbReference type="PANTHER" id="PTHR30126">
    <property type="entry name" value="HTH-TYPE TRANSCRIPTIONAL REGULATOR"/>
    <property type="match status" value="1"/>
</dbReference>
<dbReference type="InterPro" id="IPR005119">
    <property type="entry name" value="LysR_subst-bd"/>
</dbReference>
<evidence type="ECO:0000256" key="2">
    <source>
        <dbReference type="ARBA" id="ARBA00023015"/>
    </source>
</evidence>
<sequence length="302" mass="34283">MLGQLSDTDIRLLRVFKTVAECGGFSAAELELNINRSTISRHIKDLELRLGVTLCQRGRGGFSLTPEGRHIYDAGLRMLASIDEFRAEVDDVHRRLTGTLSLAIFDKTVTNPNAFVDKSLRLFDDMAPDVDIEIYVEPINEIERAVMDGRFHIGIIPGHRTSTSLDYIPLYDEQMYLYCGKQHALFQEKTSAISKKKIQACKYAGLGYHSPNMEIGRQLEMQRKATAYDQEAIAHLILSGRYVGYLPDHYAKSFIEQGLMRAIGEKTFQYRCQFNAIIRHAPKPSRVTQTFLQALIKSHSHN</sequence>
<name>A0A1X9NFH0_9GAMM</name>
<keyword evidence="3" id="KW-0238">DNA-binding</keyword>
<dbReference type="FunFam" id="1.10.10.10:FF:000001">
    <property type="entry name" value="LysR family transcriptional regulator"/>
    <property type="match status" value="1"/>
</dbReference>
<dbReference type="GO" id="GO:0000976">
    <property type="term" value="F:transcription cis-regulatory region binding"/>
    <property type="evidence" value="ECO:0007669"/>
    <property type="project" value="TreeGrafter"/>
</dbReference>
<evidence type="ECO:0000313" key="7">
    <source>
        <dbReference type="Proteomes" id="UP000193450"/>
    </source>
</evidence>
<evidence type="ECO:0000313" key="6">
    <source>
        <dbReference type="EMBL" id="ARN76266.1"/>
    </source>
</evidence>
<proteinExistence type="inferred from homology"/>
<gene>
    <name evidence="6" type="ORF">BST96_02185</name>
</gene>
<dbReference type="STRING" id="716816.BST96_02185"/>
<dbReference type="EMBL" id="CP019343">
    <property type="protein sequence ID" value="ARN76266.1"/>
    <property type="molecule type" value="Genomic_DNA"/>
</dbReference>
<accession>A0A1X9NFH0</accession>
<dbReference type="InterPro" id="IPR036388">
    <property type="entry name" value="WH-like_DNA-bd_sf"/>
</dbReference>
<dbReference type="SUPFAM" id="SSF53850">
    <property type="entry name" value="Periplasmic binding protein-like II"/>
    <property type="match status" value="1"/>
</dbReference>
<evidence type="ECO:0000259" key="5">
    <source>
        <dbReference type="PROSITE" id="PS50931"/>
    </source>
</evidence>
<dbReference type="OrthoDB" id="8587655at2"/>
<evidence type="ECO:0000256" key="4">
    <source>
        <dbReference type="ARBA" id="ARBA00023163"/>
    </source>
</evidence>
<evidence type="ECO:0000256" key="1">
    <source>
        <dbReference type="ARBA" id="ARBA00009437"/>
    </source>
</evidence>
<dbReference type="AlphaFoldDB" id="A0A1X9NFH0"/>
<evidence type="ECO:0000256" key="3">
    <source>
        <dbReference type="ARBA" id="ARBA00023125"/>
    </source>
</evidence>
<dbReference type="InterPro" id="IPR000847">
    <property type="entry name" value="LysR_HTH_N"/>
</dbReference>
<keyword evidence="4" id="KW-0804">Transcription</keyword>
<dbReference type="CDD" id="cd05466">
    <property type="entry name" value="PBP2_LTTR_substrate"/>
    <property type="match status" value="1"/>
</dbReference>
<dbReference type="InterPro" id="IPR036390">
    <property type="entry name" value="WH_DNA-bd_sf"/>
</dbReference>
<feature type="domain" description="HTH lysR-type" evidence="5">
    <location>
        <begin position="8"/>
        <end position="65"/>
    </location>
</feature>
<dbReference type="Gene3D" id="3.40.190.290">
    <property type="match status" value="1"/>
</dbReference>
<dbReference type="PROSITE" id="PS50931">
    <property type="entry name" value="HTH_LYSR"/>
    <property type="match status" value="1"/>
</dbReference>
<dbReference type="PANTHER" id="PTHR30126:SF98">
    <property type="entry name" value="HTH-TYPE TRANSCRIPTIONAL ACTIVATOR BAUR"/>
    <property type="match status" value="1"/>
</dbReference>